<feature type="region of interest" description="Disordered" evidence="9">
    <location>
        <begin position="366"/>
        <end position="476"/>
    </location>
</feature>
<dbReference type="CDD" id="cd00067">
    <property type="entry name" value="GAL4"/>
    <property type="match status" value="1"/>
</dbReference>
<evidence type="ECO:0000256" key="1">
    <source>
        <dbReference type="ARBA" id="ARBA00022723"/>
    </source>
</evidence>
<feature type="region of interest" description="Disordered" evidence="9">
    <location>
        <begin position="516"/>
        <end position="587"/>
    </location>
</feature>
<dbReference type="OrthoDB" id="6365676at2759"/>
<evidence type="ECO:0000256" key="7">
    <source>
        <dbReference type="ARBA" id="ARBA00023242"/>
    </source>
</evidence>
<comment type="caution">
    <text evidence="12">The sequence shown here is derived from an EMBL/GenBank/DDBJ whole genome shotgun (WGS) entry which is preliminary data.</text>
</comment>
<dbReference type="Gene3D" id="3.30.160.60">
    <property type="entry name" value="Classic Zinc Finger"/>
    <property type="match status" value="1"/>
</dbReference>
<evidence type="ECO:0000256" key="6">
    <source>
        <dbReference type="ARBA" id="ARBA00023163"/>
    </source>
</evidence>
<dbReference type="GeneID" id="66079786"/>
<feature type="compositionally biased region" description="Low complexity" evidence="9">
    <location>
        <begin position="166"/>
        <end position="181"/>
    </location>
</feature>
<dbReference type="PROSITE" id="PS50157">
    <property type="entry name" value="ZINC_FINGER_C2H2_2"/>
    <property type="match status" value="1"/>
</dbReference>
<keyword evidence="13" id="KW-1185">Reference proteome</keyword>
<organism evidence="12 13">
    <name type="scientific">Marasmius oreades</name>
    <name type="common">fairy-ring Marasmius</name>
    <dbReference type="NCBI Taxonomy" id="181124"/>
    <lineage>
        <taxon>Eukaryota</taxon>
        <taxon>Fungi</taxon>
        <taxon>Dikarya</taxon>
        <taxon>Basidiomycota</taxon>
        <taxon>Agaricomycotina</taxon>
        <taxon>Agaricomycetes</taxon>
        <taxon>Agaricomycetidae</taxon>
        <taxon>Agaricales</taxon>
        <taxon>Marasmiineae</taxon>
        <taxon>Marasmiaceae</taxon>
        <taxon>Marasmius</taxon>
    </lineage>
</organism>
<keyword evidence="3 8" id="KW-0863">Zinc-finger</keyword>
<feature type="compositionally biased region" description="Gly residues" evidence="9">
    <location>
        <begin position="516"/>
        <end position="530"/>
    </location>
</feature>
<evidence type="ECO:0000259" key="10">
    <source>
        <dbReference type="PROSITE" id="PS50048"/>
    </source>
</evidence>
<feature type="region of interest" description="Disordered" evidence="9">
    <location>
        <begin position="247"/>
        <end position="311"/>
    </location>
</feature>
<feature type="compositionally biased region" description="Low complexity" evidence="9">
    <location>
        <begin position="443"/>
        <end position="453"/>
    </location>
</feature>
<dbReference type="InterPro" id="IPR001138">
    <property type="entry name" value="Zn2Cys6_DnaBD"/>
</dbReference>
<gene>
    <name evidence="12" type="ORF">E1B28_010710</name>
</gene>
<dbReference type="Proteomes" id="UP001049176">
    <property type="component" value="Chromosome 6"/>
</dbReference>
<feature type="domain" description="C2H2-type" evidence="11">
    <location>
        <begin position="66"/>
        <end position="94"/>
    </location>
</feature>
<proteinExistence type="predicted"/>
<feature type="compositionally biased region" description="Low complexity" evidence="9">
    <location>
        <begin position="770"/>
        <end position="784"/>
    </location>
</feature>
<evidence type="ECO:0000256" key="4">
    <source>
        <dbReference type="ARBA" id="ARBA00022833"/>
    </source>
</evidence>
<feature type="compositionally biased region" description="Acidic residues" evidence="9">
    <location>
        <begin position="815"/>
        <end position="838"/>
    </location>
</feature>
<dbReference type="InterPro" id="IPR013087">
    <property type="entry name" value="Znf_C2H2_type"/>
</dbReference>
<feature type="region of interest" description="Disordered" evidence="9">
    <location>
        <begin position="157"/>
        <end position="183"/>
    </location>
</feature>
<keyword evidence="2" id="KW-0677">Repeat</keyword>
<feature type="region of interest" description="Disordered" evidence="9">
    <location>
        <begin position="770"/>
        <end position="898"/>
    </location>
</feature>
<feature type="compositionally biased region" description="Polar residues" evidence="9">
    <location>
        <begin position="460"/>
        <end position="469"/>
    </location>
</feature>
<dbReference type="PROSITE" id="PS50048">
    <property type="entry name" value="ZN2_CY6_FUNGAL_2"/>
    <property type="match status" value="1"/>
</dbReference>
<feature type="compositionally biased region" description="Low complexity" evidence="9">
    <location>
        <begin position="856"/>
        <end position="866"/>
    </location>
</feature>
<dbReference type="RefSeq" id="XP_043008159.1">
    <property type="nucleotide sequence ID" value="XM_043155686.1"/>
</dbReference>
<feature type="compositionally biased region" description="Polar residues" evidence="9">
    <location>
        <begin position="839"/>
        <end position="854"/>
    </location>
</feature>
<accession>A0A9P7RXM1</accession>
<keyword evidence="1" id="KW-0479">Metal-binding</keyword>
<evidence type="ECO:0000313" key="13">
    <source>
        <dbReference type="Proteomes" id="UP001049176"/>
    </source>
</evidence>
<evidence type="ECO:0000313" key="12">
    <source>
        <dbReference type="EMBL" id="KAG7091689.1"/>
    </source>
</evidence>
<evidence type="ECO:0000256" key="3">
    <source>
        <dbReference type="ARBA" id="ARBA00022771"/>
    </source>
</evidence>
<evidence type="ECO:0000256" key="5">
    <source>
        <dbReference type="ARBA" id="ARBA00023015"/>
    </source>
</evidence>
<feature type="domain" description="Zn(2)-C6 fungal-type" evidence="10">
    <location>
        <begin position="119"/>
        <end position="148"/>
    </location>
</feature>
<evidence type="ECO:0000256" key="8">
    <source>
        <dbReference type="PROSITE-ProRule" id="PRU00042"/>
    </source>
</evidence>
<dbReference type="AlphaFoldDB" id="A0A9P7RXM1"/>
<dbReference type="PROSITE" id="PS00028">
    <property type="entry name" value="ZINC_FINGER_C2H2_1"/>
    <property type="match status" value="1"/>
</dbReference>
<dbReference type="GO" id="GO:0000981">
    <property type="term" value="F:DNA-binding transcription factor activity, RNA polymerase II-specific"/>
    <property type="evidence" value="ECO:0007669"/>
    <property type="project" value="InterPro"/>
</dbReference>
<feature type="compositionally biased region" description="Low complexity" evidence="9">
    <location>
        <begin position="255"/>
        <end position="268"/>
    </location>
</feature>
<keyword evidence="4" id="KW-0862">Zinc</keyword>
<protein>
    <submittedName>
        <fullName evidence="12">Uncharacterized protein</fullName>
    </submittedName>
</protein>
<sequence>MDPDGVICTSLTRLLSSPRYFATCRPPFFLNPFLTFFFCPVFPSELSTTPATQSLIALLDTGDRPYKCQHCGDQFARSDLLSRHVNKCHAGEKATVGGAPPTGRRKGSSATRATTSKQACDQCVQSSLPCDGCNPCSKCVQRKCRCTYVKFHRQTAPIGPGHNPRSMASATTSTPSSLASAVGGGGGSIPNSILPNASVALYASSLHQHHAQHPGHTHPHHVAQQQQQLPPYGSLYGTDEFLLGPAPGCGIPNISGSTTGTTTSSSSSHELQPPSSNGTYAGSFTFPPVYAPQPPPGQGRQSHSDGESGLVGDYTTRYRELMRRGSVASSSYGGGGGDVDPTALMFPQFYGSGGGGGGGYYRSGSSSGGGAGGGGVVESESESESASASASGTSSATSSSVHLPNSGVGFPNGNQGYMLHSHQHQSSASPDHLHQTMPPPPSSSSSVSSGTQPSGPPAPSQTQTQTSGRLLSRPGTAHGVSSVFGLLSLDDPNVLAGLATDGQPFFHNAFGDSGGDGAGAGGGGGGGGGNDPNATPMPRFMNTSPHQGAGELPPSGEGGQQHGQRSGGKQVQHGFPQTPGVNREQETRELREFWKQYMRTPLSGGAAGVMGLPTPGGQGQGQQDVHMMSPGILGYRRGRVSSMPSAKTPTDEEMGGGGYLGTYAGQYRYSNSTSSQKQRHPQQQQQQQQQTVTGSGTDDLKSYEAAVMARKAPTNLNIAPKIRNRRFGDGIEAGKGAGFALTLPAGRGGTNGVGGATGGAGAGTGAGAAAAASAAASSTSGSTSPSKRRPTYKRLASQTLESGVSKRALLSWQGEDGDGDGDDEGDEGDEGGDGDDDSGFTSSGGVHLSPQMQSLGGRESSGSPVVRGGGVQGGSPMMHFGGVGGGSGGSSSLVSTDA</sequence>
<evidence type="ECO:0000256" key="9">
    <source>
        <dbReference type="SAM" id="MobiDB-lite"/>
    </source>
</evidence>
<reference evidence="12" key="1">
    <citation type="journal article" date="2021" name="Genome Biol. Evol.">
        <title>The assembled and annotated genome of the fairy-ring fungus Marasmius oreades.</title>
        <authorList>
            <person name="Hiltunen M."/>
            <person name="Ament-Velasquez S.L."/>
            <person name="Johannesson H."/>
        </authorList>
    </citation>
    <scope>NUCLEOTIDE SEQUENCE</scope>
    <source>
        <strain evidence="12">03SP1</strain>
    </source>
</reference>
<name>A0A9P7RXM1_9AGAR</name>
<keyword evidence="7" id="KW-0539">Nucleus</keyword>
<keyword evidence="5" id="KW-0805">Transcription regulation</keyword>
<feature type="compositionally biased region" description="Polar residues" evidence="9">
    <location>
        <begin position="269"/>
        <end position="282"/>
    </location>
</feature>
<feature type="region of interest" description="Disordered" evidence="9">
    <location>
        <begin position="670"/>
        <end position="698"/>
    </location>
</feature>
<dbReference type="PANTHER" id="PTHR47660">
    <property type="entry name" value="TRANSCRIPTION FACTOR WITH C2H2 AND ZN(2)-CYS(6) DNA BINDING DOMAIN (EUROFUNG)-RELATED-RELATED"/>
    <property type="match status" value="1"/>
</dbReference>
<feature type="region of interest" description="Disordered" evidence="9">
    <location>
        <begin position="92"/>
        <end position="111"/>
    </location>
</feature>
<evidence type="ECO:0000256" key="2">
    <source>
        <dbReference type="ARBA" id="ARBA00022737"/>
    </source>
</evidence>
<dbReference type="PANTHER" id="PTHR47660:SF2">
    <property type="entry name" value="TRANSCRIPTION FACTOR WITH C2H2 AND ZN(2)-CYS(6) DNA BINDING DOMAIN (EUROFUNG)"/>
    <property type="match status" value="1"/>
</dbReference>
<dbReference type="SUPFAM" id="SSF57667">
    <property type="entry name" value="beta-beta-alpha zinc fingers"/>
    <property type="match status" value="1"/>
</dbReference>
<evidence type="ECO:0000259" key="11">
    <source>
        <dbReference type="PROSITE" id="PS50157"/>
    </source>
</evidence>
<dbReference type="InterPro" id="IPR036236">
    <property type="entry name" value="Znf_C2H2_sf"/>
</dbReference>
<feature type="compositionally biased region" description="Gly residues" evidence="9">
    <location>
        <begin position="366"/>
        <end position="376"/>
    </location>
</feature>
<dbReference type="GO" id="GO:0008270">
    <property type="term" value="F:zinc ion binding"/>
    <property type="evidence" value="ECO:0007669"/>
    <property type="project" value="UniProtKB-KW"/>
</dbReference>
<keyword evidence="6" id="KW-0804">Transcription</keyword>
<dbReference type="FunFam" id="3.30.160.60:FF:000100">
    <property type="entry name" value="Zinc finger 45-like"/>
    <property type="match status" value="1"/>
</dbReference>
<feature type="compositionally biased region" description="Low complexity" evidence="9">
    <location>
        <begin position="384"/>
        <end position="400"/>
    </location>
</feature>
<dbReference type="EMBL" id="CM032186">
    <property type="protein sequence ID" value="KAG7091689.1"/>
    <property type="molecule type" value="Genomic_DNA"/>
</dbReference>